<proteinExistence type="predicted"/>
<comment type="caution">
    <text evidence="1">The sequence shown here is derived from an EMBL/GenBank/DDBJ whole genome shotgun (WGS) entry which is preliminary data.</text>
</comment>
<accession>X1UEB7</accession>
<dbReference type="AlphaFoldDB" id="X1UEB7"/>
<feature type="non-terminal residue" evidence="1">
    <location>
        <position position="1"/>
    </location>
</feature>
<protein>
    <submittedName>
        <fullName evidence="1">Uncharacterized protein</fullName>
    </submittedName>
</protein>
<gene>
    <name evidence="1" type="ORF">S12H4_42786</name>
</gene>
<organism evidence="1">
    <name type="scientific">marine sediment metagenome</name>
    <dbReference type="NCBI Taxonomy" id="412755"/>
    <lineage>
        <taxon>unclassified sequences</taxon>
        <taxon>metagenomes</taxon>
        <taxon>ecological metagenomes</taxon>
    </lineage>
</organism>
<dbReference type="EMBL" id="BARW01026208">
    <property type="protein sequence ID" value="GAJ15854.1"/>
    <property type="molecule type" value="Genomic_DNA"/>
</dbReference>
<name>X1UEB7_9ZZZZ</name>
<sequence>DIYGAICELVEVTVLLVLVALGGINGMQP</sequence>
<evidence type="ECO:0000313" key="1">
    <source>
        <dbReference type="EMBL" id="GAJ15854.1"/>
    </source>
</evidence>
<reference evidence="1" key="1">
    <citation type="journal article" date="2014" name="Front. Microbiol.">
        <title>High frequency of phylogenetically diverse reductive dehalogenase-homologous genes in deep subseafloor sedimentary metagenomes.</title>
        <authorList>
            <person name="Kawai M."/>
            <person name="Futagami T."/>
            <person name="Toyoda A."/>
            <person name="Takaki Y."/>
            <person name="Nishi S."/>
            <person name="Hori S."/>
            <person name="Arai W."/>
            <person name="Tsubouchi T."/>
            <person name="Morono Y."/>
            <person name="Uchiyama I."/>
            <person name="Ito T."/>
            <person name="Fujiyama A."/>
            <person name="Inagaki F."/>
            <person name="Takami H."/>
        </authorList>
    </citation>
    <scope>NUCLEOTIDE SEQUENCE</scope>
    <source>
        <strain evidence="1">Expedition CK06-06</strain>
    </source>
</reference>